<protein>
    <submittedName>
        <fullName evidence="3">Histone deacetylase HosB</fullName>
    </submittedName>
</protein>
<proteinExistence type="predicted"/>
<dbReference type="GO" id="GO:0004407">
    <property type="term" value="F:histone deacetylase activity"/>
    <property type="evidence" value="ECO:0007669"/>
    <property type="project" value="TreeGrafter"/>
</dbReference>
<dbReference type="STRING" id="1408163.A0A0F4YWK1"/>
<feature type="compositionally biased region" description="Polar residues" evidence="1">
    <location>
        <begin position="1220"/>
        <end position="1230"/>
    </location>
</feature>
<accession>A0A0F4YWK1</accession>
<feature type="domain" description="Histone deacetylase" evidence="2">
    <location>
        <begin position="466"/>
        <end position="799"/>
    </location>
</feature>
<dbReference type="GO" id="GO:0010468">
    <property type="term" value="P:regulation of gene expression"/>
    <property type="evidence" value="ECO:0007669"/>
    <property type="project" value="UniProtKB-ARBA"/>
</dbReference>
<dbReference type="GO" id="GO:0005634">
    <property type="term" value="C:nucleus"/>
    <property type="evidence" value="ECO:0007669"/>
    <property type="project" value="TreeGrafter"/>
</dbReference>
<keyword evidence="4" id="KW-1185">Reference proteome</keyword>
<dbReference type="PROSITE" id="PS51257">
    <property type="entry name" value="PROKAR_LIPOPROTEIN"/>
    <property type="match status" value="1"/>
</dbReference>
<dbReference type="InterPro" id="IPR037138">
    <property type="entry name" value="His_deacetylse_dom_sf"/>
</dbReference>
<feature type="region of interest" description="Disordered" evidence="1">
    <location>
        <begin position="863"/>
        <end position="891"/>
    </location>
</feature>
<dbReference type="EMBL" id="LASV01000160">
    <property type="protein sequence ID" value="KKA22013.1"/>
    <property type="molecule type" value="Genomic_DNA"/>
</dbReference>
<dbReference type="Proteomes" id="UP000053958">
    <property type="component" value="Unassembled WGS sequence"/>
</dbReference>
<evidence type="ECO:0000313" key="3">
    <source>
        <dbReference type="EMBL" id="KKA22013.1"/>
    </source>
</evidence>
<dbReference type="RefSeq" id="XP_013328625.1">
    <property type="nucleotide sequence ID" value="XM_013473171.1"/>
</dbReference>
<evidence type="ECO:0000256" key="1">
    <source>
        <dbReference type="SAM" id="MobiDB-lite"/>
    </source>
</evidence>
<organism evidence="3 4">
    <name type="scientific">Rasamsonia emersonii (strain ATCC 16479 / CBS 393.64 / IMI 116815)</name>
    <dbReference type="NCBI Taxonomy" id="1408163"/>
    <lineage>
        <taxon>Eukaryota</taxon>
        <taxon>Fungi</taxon>
        <taxon>Dikarya</taxon>
        <taxon>Ascomycota</taxon>
        <taxon>Pezizomycotina</taxon>
        <taxon>Eurotiomycetes</taxon>
        <taxon>Eurotiomycetidae</taxon>
        <taxon>Eurotiales</taxon>
        <taxon>Trichocomaceae</taxon>
        <taxon>Rasamsonia</taxon>
    </lineage>
</organism>
<dbReference type="PRINTS" id="PR01270">
    <property type="entry name" value="HDASUPER"/>
</dbReference>
<feature type="compositionally biased region" description="Low complexity" evidence="1">
    <location>
        <begin position="1192"/>
        <end position="1210"/>
    </location>
</feature>
<feature type="region of interest" description="Disordered" evidence="1">
    <location>
        <begin position="56"/>
        <end position="80"/>
    </location>
</feature>
<dbReference type="InterPro" id="IPR023801">
    <property type="entry name" value="His_deacetylse_dom"/>
</dbReference>
<evidence type="ECO:0000259" key="2">
    <source>
        <dbReference type="Pfam" id="PF00850"/>
    </source>
</evidence>
<feature type="compositionally biased region" description="Polar residues" evidence="1">
    <location>
        <begin position="1047"/>
        <end position="1063"/>
    </location>
</feature>
<feature type="compositionally biased region" description="Low complexity" evidence="1">
    <location>
        <begin position="1082"/>
        <end position="1094"/>
    </location>
</feature>
<dbReference type="SUPFAM" id="SSF52768">
    <property type="entry name" value="Arginase/deacetylase"/>
    <property type="match status" value="1"/>
</dbReference>
<dbReference type="GeneID" id="25316252"/>
<dbReference type="OrthoDB" id="5232919at2759"/>
<comment type="caution">
    <text evidence="3">The sequence shown here is derived from an EMBL/GenBank/DDBJ whole genome shotgun (WGS) entry which is preliminary data.</text>
</comment>
<dbReference type="InterPro" id="IPR023696">
    <property type="entry name" value="Ureohydrolase_dom_sf"/>
</dbReference>
<dbReference type="CDD" id="cd09998">
    <property type="entry name" value="HDAC_Hos3"/>
    <property type="match status" value="1"/>
</dbReference>
<feature type="compositionally biased region" description="Basic and acidic residues" evidence="1">
    <location>
        <begin position="1168"/>
        <end position="1188"/>
    </location>
</feature>
<feature type="compositionally biased region" description="Polar residues" evidence="1">
    <location>
        <begin position="331"/>
        <end position="344"/>
    </location>
</feature>
<feature type="region of interest" description="Disordered" evidence="1">
    <location>
        <begin position="938"/>
        <end position="1275"/>
    </location>
</feature>
<dbReference type="InterPro" id="IPR000286">
    <property type="entry name" value="HDACs"/>
</dbReference>
<dbReference type="PANTHER" id="PTHR47558">
    <property type="entry name" value="HISTONE DEACETYLASE HOS3"/>
    <property type="match status" value="1"/>
</dbReference>
<gene>
    <name evidence="3" type="ORF">T310_3903</name>
</gene>
<dbReference type="InterPro" id="IPR053244">
    <property type="entry name" value="HDAC_HD_type_1"/>
</dbReference>
<feature type="compositionally biased region" description="Basic residues" evidence="1">
    <location>
        <begin position="59"/>
        <end position="72"/>
    </location>
</feature>
<dbReference type="FunFam" id="3.40.800.20:FF:000011">
    <property type="entry name" value="Histone deacetylase HOS3"/>
    <property type="match status" value="1"/>
</dbReference>
<name>A0A0F4YWK1_RASE3</name>
<feature type="region of interest" description="Disordered" evidence="1">
    <location>
        <begin position="231"/>
        <end position="355"/>
    </location>
</feature>
<feature type="compositionally biased region" description="Basic and acidic residues" evidence="1">
    <location>
        <begin position="972"/>
        <end position="982"/>
    </location>
</feature>
<dbReference type="PANTHER" id="PTHR47558:SF1">
    <property type="entry name" value="HISTONE DEACETYLASE HOS3"/>
    <property type="match status" value="1"/>
</dbReference>
<dbReference type="Gene3D" id="3.40.800.20">
    <property type="entry name" value="Histone deacetylase domain"/>
    <property type="match status" value="1"/>
</dbReference>
<dbReference type="Pfam" id="PF00850">
    <property type="entry name" value="Hist_deacetyl"/>
    <property type="match status" value="1"/>
</dbReference>
<evidence type="ECO:0000313" key="4">
    <source>
        <dbReference type="Proteomes" id="UP000053958"/>
    </source>
</evidence>
<feature type="compositionally biased region" description="Low complexity" evidence="1">
    <location>
        <begin position="235"/>
        <end position="246"/>
    </location>
</feature>
<feature type="compositionally biased region" description="Low complexity" evidence="1">
    <location>
        <begin position="264"/>
        <end position="286"/>
    </location>
</feature>
<feature type="compositionally biased region" description="Low complexity" evidence="1">
    <location>
        <begin position="294"/>
        <end position="329"/>
    </location>
</feature>
<reference evidence="3 4" key="1">
    <citation type="submission" date="2015-04" db="EMBL/GenBank/DDBJ databases">
        <authorList>
            <person name="Heijne W.H."/>
            <person name="Fedorova N.D."/>
            <person name="Nierman W.C."/>
            <person name="Vollebregt A.W."/>
            <person name="Zhao Z."/>
            <person name="Wu L."/>
            <person name="Kumar M."/>
            <person name="Stam H."/>
            <person name="van den Berg M.A."/>
            <person name="Pel H.J."/>
        </authorList>
    </citation>
    <scope>NUCLEOTIDE SEQUENCE [LARGE SCALE GENOMIC DNA]</scope>
    <source>
        <strain evidence="3 4">CBS 393.64</strain>
    </source>
</reference>
<feature type="compositionally biased region" description="Polar residues" evidence="1">
    <location>
        <begin position="1109"/>
        <end position="1139"/>
    </location>
</feature>
<sequence>MCRSLLTLYEWCQCHESEVHIACNGVAGGSCTTVASETVRMQCYCRRHATTGWETEAKARRKQRKLDKKKNKNSTDTNGSNRIRRRWSIFERGAGIFVQTKQWEVHIYCSISRNNPSSGQSLFYHSMPAYVSIPAKLARSSTAATTLAMSGLARGAVAAPQRDRVCHKLLRQINKTKLLLRTADLAVMADAGQQDNASSMSGYAPRSPEERLPLNVATELSDNFNRLSLATANGTPLPASSPTLSPSAPPERVPSRAPSRARHVSSSATPVPSRTPAPRRTPSSVSLRDERRVSTPSLQKRLSSSSLRSVSTSMNDHSGGPRPSLSRRSSYNHLASPTPTSMWSPKSPLETPVEAAAPTASSIAAEHFKKEIRLHETVDLQSKTLVVIQDACYGHRFSRPRTSKAALSTIVERPERLRASILGLSTAYVRVGKRHAGAAFAPHPDLEIDLLPPPPFQIRKTSRSVPLNSPAVTHVHGAKWMDDLKAMCDAAESRLALNGKELVRPRSSGKDDAANAPKFHEGDLYLCSESLNAFEGALGGVCEAVDAVFAPNSIQRAFVCIRPPGHHCSSSHPSGFCWLNNVHVGIAHAAMTHGLTHAAIIDFDLHHGDGSQAIAWEQNKRAYSAAKNAAPHKKTAIGYYSLHDINSFPCEMGEEDKVRNASVCIDNAHGQSIWNVHLEPWKTPEEFWKLYNSKYTVLLDKARKFLRFHTDRLRDSEGSPPPKAAIFISAGFDASEWEGVGMQRHKVNVPTDFYARFTADVVQLAEEEGTGTDGRIISVLEGGYSDRALTSGVLSHLSGLADTRSTIQAQNADQQSRLASEMIGRLGWNSDADDRMSLAQEDSRAVVFDTEWWNRELLEELETLANPPPPPPAKKPREKTGPTFFAPTQSSAAKVVTPVKERKLMSSPSTDAYVPPPLPEVDWATAAHELFKALIPTDRQTTSCTPEDLNAEASRARRERVMSAEQSGTRAAADEKRMQLRERKPKPSLSSTAKLETPRRPSSRSSRRTTIASVNDLPDPTLGVGSAKDSRRRQSASPSVISDAGDAQTQAGRKSPTRASSRPATAAGTHPSGGVVVRKSRATSASRGSTSKRAASPRKAPPVPKVPSSYLNTIPASSTSEGSQNGEVAQSTQTGATENGNKDQDIDSLTAGVKKLTIKLKVPSPEENAIREKKAAEARKKTGEEPKKVASRKPAATKPTKAADPKASAKNSRPAASPNEPASQSATSDHPNGVKVDVPVPKAEISPLSSPQVDGAGPVSPSISVTSGGEMKSADSNEIPAAVQQTGAVISPPLTPESAQTAHPQITVQPPTASVAAANLPVFTSTSQIPFASGDQPGSQQG</sequence>